<proteinExistence type="predicted"/>
<dbReference type="RefSeq" id="XP_032321670.1">
    <property type="nucleotide sequence ID" value="XM_032465779.1"/>
</dbReference>
<dbReference type="Proteomes" id="UP000694856">
    <property type="component" value="Chromosome 22"/>
</dbReference>
<accession>A0A8B8RW87</accession>
<evidence type="ECO:0000313" key="2">
    <source>
        <dbReference type="RefSeq" id="XP_032321670.1"/>
    </source>
</evidence>
<reference evidence="2" key="1">
    <citation type="submission" date="2025-08" db="UniProtKB">
        <authorList>
            <consortium name="RefSeq"/>
        </authorList>
    </citation>
    <scope>IDENTIFICATION</scope>
    <source>
        <tissue evidence="2">Ear skin</tissue>
    </source>
</reference>
<organism evidence="1 2">
    <name type="scientific">Camelus ferus</name>
    <name type="common">Wild bactrian camel</name>
    <name type="synonym">Camelus bactrianus ferus</name>
    <dbReference type="NCBI Taxonomy" id="419612"/>
    <lineage>
        <taxon>Eukaryota</taxon>
        <taxon>Metazoa</taxon>
        <taxon>Chordata</taxon>
        <taxon>Craniata</taxon>
        <taxon>Vertebrata</taxon>
        <taxon>Euteleostomi</taxon>
        <taxon>Mammalia</taxon>
        <taxon>Eutheria</taxon>
        <taxon>Laurasiatheria</taxon>
        <taxon>Artiodactyla</taxon>
        <taxon>Tylopoda</taxon>
        <taxon>Camelidae</taxon>
        <taxon>Camelus</taxon>
    </lineage>
</organism>
<dbReference type="GeneID" id="116659050"/>
<sequence>MNICLSSAGRPSAPWTSHRYWTRRDGEVRLRQEASPTREAPNTSLHETIWDTVIRYGNYNALGSQHRNGRHLLTHTEYSHRRAAKAFLKVRRAS</sequence>
<keyword evidence="1" id="KW-1185">Reference proteome</keyword>
<protein>
    <submittedName>
        <fullName evidence="2">Long-chain-fatty-acid--CoA ligase ACSBG2-like</fullName>
    </submittedName>
</protein>
<dbReference type="KEGG" id="cfr:116659050"/>
<name>A0A8B8RW87_CAMFR</name>
<evidence type="ECO:0000313" key="1">
    <source>
        <dbReference type="Proteomes" id="UP000694856"/>
    </source>
</evidence>
<gene>
    <name evidence="2" type="primary">LOC116659050</name>
</gene>
<dbReference type="AlphaFoldDB" id="A0A8B8RW87"/>